<dbReference type="PANTHER" id="PTHR43437">
    <property type="entry name" value="HYDROXYACYL-THIOESTER DEHYDRATASE TYPE 2, MITOCHONDRIAL-RELATED"/>
    <property type="match status" value="1"/>
</dbReference>
<feature type="domain" description="FAS1-like dehydratase" evidence="3">
    <location>
        <begin position="21"/>
        <end position="153"/>
    </location>
</feature>
<dbReference type="InterPro" id="IPR039569">
    <property type="entry name" value="FAS1-like_DH_region"/>
</dbReference>
<organism evidence="4 5">
    <name type="scientific">Halomarina salina</name>
    <dbReference type="NCBI Taxonomy" id="1872699"/>
    <lineage>
        <taxon>Archaea</taxon>
        <taxon>Methanobacteriati</taxon>
        <taxon>Methanobacteriota</taxon>
        <taxon>Stenosarchaea group</taxon>
        <taxon>Halobacteria</taxon>
        <taxon>Halobacteriales</taxon>
        <taxon>Natronomonadaceae</taxon>
        <taxon>Halomarina</taxon>
    </lineage>
</organism>
<keyword evidence="5" id="KW-1185">Reference proteome</keyword>
<dbReference type="PANTHER" id="PTHR43437:SF3">
    <property type="entry name" value="HYDROXYACYL-THIOESTER DEHYDRATASE TYPE 2, MITOCHONDRIAL"/>
    <property type="match status" value="1"/>
</dbReference>
<feature type="compositionally biased region" description="Acidic residues" evidence="1">
    <location>
        <begin position="169"/>
        <end position="183"/>
    </location>
</feature>
<dbReference type="InterPro" id="IPR050965">
    <property type="entry name" value="UPF0336/Enoyl-CoA_hydratase"/>
</dbReference>
<dbReference type="AlphaFoldDB" id="A0ABD5RI15"/>
<dbReference type="Proteomes" id="UP001596099">
    <property type="component" value="Unassembled WGS sequence"/>
</dbReference>
<dbReference type="CDD" id="cd03441">
    <property type="entry name" value="R_hydratase_like"/>
    <property type="match status" value="1"/>
</dbReference>
<dbReference type="EMBL" id="JBHSQH010000001">
    <property type="protein sequence ID" value="MFC5970100.1"/>
    <property type="molecule type" value="Genomic_DNA"/>
</dbReference>
<evidence type="ECO:0000313" key="5">
    <source>
        <dbReference type="Proteomes" id="UP001596099"/>
    </source>
</evidence>
<gene>
    <name evidence="4" type="ORF">ACFPYI_02035</name>
</gene>
<accession>A0ABD5RI15</accession>
<dbReference type="InterPro" id="IPR029069">
    <property type="entry name" value="HotDog_dom_sf"/>
</dbReference>
<feature type="region of interest" description="Disordered" evidence="1">
    <location>
        <begin position="160"/>
        <end position="245"/>
    </location>
</feature>
<sequence length="376" mass="39393">MGGPPGGWVTGRSLADLESTVGETRRTVEGFVVEAGKVEEFARAVGDDDPLYRSSDVAVERGFPAIPAPLTFPRVSSFPRYRTDRFDLGFDPKFVLHGEQRYEYDRPLLVGDDLHGDTTLTDVYQRDGRRGGTMTFAEFATEYRTGDGEHVLTERATAIETEGAAAEGDASDDTVETDDDPDETTERQFSGHPTDGDGFANPSPPSGTDGGATADDLVGLPVHAGLGGEPTVPEPSAPGSLAAGDVGPEVRVGPFARQHFVRYAGASGDFNPVHYDEPYATGAGHPSVFGQGMLTAGVAAQAVADSVGLGRVRSFGVRFQSRVWPGDTVTARATVAEGVDADGRDATADGLVLDVAVDTDDGETVLTGTATVAHDS</sequence>
<dbReference type="GO" id="GO:0016836">
    <property type="term" value="F:hydro-lyase activity"/>
    <property type="evidence" value="ECO:0007669"/>
    <property type="project" value="UniProtKB-ARBA"/>
</dbReference>
<dbReference type="Pfam" id="PF13452">
    <property type="entry name" value="FAS1_DH_region"/>
    <property type="match status" value="1"/>
</dbReference>
<evidence type="ECO:0000259" key="2">
    <source>
        <dbReference type="Pfam" id="PF01575"/>
    </source>
</evidence>
<dbReference type="SUPFAM" id="SSF54637">
    <property type="entry name" value="Thioesterase/thiol ester dehydrase-isomerase"/>
    <property type="match status" value="2"/>
</dbReference>
<dbReference type="Pfam" id="PF01575">
    <property type="entry name" value="MaoC_dehydratas"/>
    <property type="match status" value="1"/>
</dbReference>
<evidence type="ECO:0000313" key="4">
    <source>
        <dbReference type="EMBL" id="MFC5970100.1"/>
    </source>
</evidence>
<comment type="caution">
    <text evidence="4">The sequence shown here is derived from an EMBL/GenBank/DDBJ whole genome shotgun (WGS) entry which is preliminary data.</text>
</comment>
<dbReference type="RefSeq" id="WP_247418763.1">
    <property type="nucleotide sequence ID" value="NZ_JALLGW010000002.1"/>
</dbReference>
<evidence type="ECO:0000256" key="1">
    <source>
        <dbReference type="SAM" id="MobiDB-lite"/>
    </source>
</evidence>
<evidence type="ECO:0000259" key="3">
    <source>
        <dbReference type="Pfam" id="PF13452"/>
    </source>
</evidence>
<dbReference type="InterPro" id="IPR002539">
    <property type="entry name" value="MaoC-like_dom"/>
</dbReference>
<name>A0ABD5RI15_9EURY</name>
<reference evidence="4 5" key="1">
    <citation type="journal article" date="2019" name="Int. J. Syst. Evol. Microbiol.">
        <title>The Global Catalogue of Microorganisms (GCM) 10K type strain sequencing project: providing services to taxonomists for standard genome sequencing and annotation.</title>
        <authorList>
            <consortium name="The Broad Institute Genomics Platform"/>
            <consortium name="The Broad Institute Genome Sequencing Center for Infectious Disease"/>
            <person name="Wu L."/>
            <person name="Ma J."/>
        </authorList>
    </citation>
    <scope>NUCLEOTIDE SEQUENCE [LARGE SCALE GENOMIC DNA]</scope>
    <source>
        <strain evidence="4 5">CGMCC 1.12543</strain>
    </source>
</reference>
<proteinExistence type="predicted"/>
<dbReference type="Gene3D" id="3.10.129.10">
    <property type="entry name" value="Hotdog Thioesterase"/>
    <property type="match status" value="2"/>
</dbReference>
<feature type="domain" description="MaoC-like" evidence="2">
    <location>
        <begin position="256"/>
        <end position="341"/>
    </location>
</feature>
<protein>
    <submittedName>
        <fullName evidence="4">MaoC family dehydratase N-terminal domain-containing protein</fullName>
    </submittedName>
</protein>